<accession>A0A7J8LL43</accession>
<evidence type="ECO:0000313" key="18">
    <source>
        <dbReference type="Proteomes" id="UP000593572"/>
    </source>
</evidence>
<keyword evidence="8" id="KW-0809">Transit peptide</keyword>
<keyword evidence="12" id="KW-0411">Iron-sulfur</keyword>
<dbReference type="PANTHER" id="PTHR21266">
    <property type="entry name" value="IRON-SULFUR DOMAIN CONTAINING PROTEIN"/>
    <property type="match status" value="1"/>
</dbReference>
<evidence type="ECO:0000256" key="12">
    <source>
        <dbReference type="ARBA" id="ARBA00023014"/>
    </source>
</evidence>
<dbReference type="Pfam" id="PF08417">
    <property type="entry name" value="PaO"/>
    <property type="match status" value="1"/>
</dbReference>
<proteinExistence type="predicted"/>
<evidence type="ECO:0000256" key="6">
    <source>
        <dbReference type="ARBA" id="ARBA00022714"/>
    </source>
</evidence>
<evidence type="ECO:0000256" key="11">
    <source>
        <dbReference type="ARBA" id="ARBA00023004"/>
    </source>
</evidence>
<evidence type="ECO:0000256" key="5">
    <source>
        <dbReference type="ARBA" id="ARBA00022692"/>
    </source>
</evidence>
<keyword evidence="3" id="KW-0150">Chloroplast</keyword>
<evidence type="ECO:0000256" key="10">
    <source>
        <dbReference type="ARBA" id="ARBA00023002"/>
    </source>
</evidence>
<keyword evidence="7" id="KW-0479">Metal-binding</keyword>
<feature type="compositionally biased region" description="Polar residues" evidence="14">
    <location>
        <begin position="242"/>
        <end position="251"/>
    </location>
</feature>
<keyword evidence="18" id="KW-1185">Reference proteome</keyword>
<dbReference type="Pfam" id="PF00355">
    <property type="entry name" value="Rieske"/>
    <property type="match status" value="1"/>
</dbReference>
<gene>
    <name evidence="17" type="ORF">Golob_012341</name>
</gene>
<evidence type="ECO:0000256" key="13">
    <source>
        <dbReference type="ARBA" id="ARBA00023136"/>
    </source>
</evidence>
<dbReference type="InterPro" id="IPR013626">
    <property type="entry name" value="PaO"/>
</dbReference>
<name>A0A7J8LL43_9ROSI</name>
<keyword evidence="13 15" id="KW-0472">Membrane</keyword>
<keyword evidence="6" id="KW-0001">2Fe-2S</keyword>
<dbReference type="PANTHER" id="PTHR21266:SF32">
    <property type="entry name" value="CHOLESTEROL 7-DESATURASE NVD"/>
    <property type="match status" value="1"/>
</dbReference>
<evidence type="ECO:0000256" key="7">
    <source>
        <dbReference type="ARBA" id="ARBA00022723"/>
    </source>
</evidence>
<dbReference type="SUPFAM" id="SSF50022">
    <property type="entry name" value="ISP domain"/>
    <property type="match status" value="1"/>
</dbReference>
<keyword evidence="5 15" id="KW-0812">Transmembrane</keyword>
<dbReference type="GO" id="GO:0009507">
    <property type="term" value="C:chloroplast"/>
    <property type="evidence" value="ECO:0007669"/>
    <property type="project" value="UniProtKB-SubCell"/>
</dbReference>
<dbReference type="GO" id="GO:0046872">
    <property type="term" value="F:metal ion binding"/>
    <property type="evidence" value="ECO:0007669"/>
    <property type="project" value="UniProtKB-KW"/>
</dbReference>
<dbReference type="GO" id="GO:0010277">
    <property type="term" value="F:chlorophyllide a oxygenase activity"/>
    <property type="evidence" value="ECO:0007669"/>
    <property type="project" value="InterPro"/>
</dbReference>
<keyword evidence="4" id="KW-0934">Plastid</keyword>
<dbReference type="SUPFAM" id="SSF55961">
    <property type="entry name" value="Bet v1-like"/>
    <property type="match status" value="1"/>
</dbReference>
<feature type="transmembrane region" description="Helical" evidence="15">
    <location>
        <begin position="584"/>
        <end position="604"/>
    </location>
</feature>
<protein>
    <recommendedName>
        <fullName evidence="16">Rieske domain-containing protein</fullName>
    </recommendedName>
</protein>
<dbReference type="AlphaFoldDB" id="A0A7J8LL43"/>
<evidence type="ECO:0000313" key="17">
    <source>
        <dbReference type="EMBL" id="MBA0553129.1"/>
    </source>
</evidence>
<dbReference type="PROSITE" id="PS51296">
    <property type="entry name" value="RIESKE"/>
    <property type="match status" value="1"/>
</dbReference>
<comment type="caution">
    <text evidence="17">The sequence shown here is derived from an EMBL/GenBank/DDBJ whole genome shotgun (WGS) entry which is preliminary data.</text>
</comment>
<evidence type="ECO:0000256" key="1">
    <source>
        <dbReference type="ARBA" id="ARBA00004229"/>
    </source>
</evidence>
<keyword evidence="11" id="KW-0408">Iron</keyword>
<evidence type="ECO:0000256" key="14">
    <source>
        <dbReference type="SAM" id="MobiDB-lite"/>
    </source>
</evidence>
<dbReference type="GO" id="GO:0051537">
    <property type="term" value="F:2 iron, 2 sulfur cluster binding"/>
    <property type="evidence" value="ECO:0007669"/>
    <property type="project" value="UniProtKB-KW"/>
</dbReference>
<organism evidence="17 18">
    <name type="scientific">Gossypium lobatum</name>
    <dbReference type="NCBI Taxonomy" id="34289"/>
    <lineage>
        <taxon>Eukaryota</taxon>
        <taxon>Viridiplantae</taxon>
        <taxon>Streptophyta</taxon>
        <taxon>Embryophyta</taxon>
        <taxon>Tracheophyta</taxon>
        <taxon>Spermatophyta</taxon>
        <taxon>Magnoliopsida</taxon>
        <taxon>eudicotyledons</taxon>
        <taxon>Gunneridae</taxon>
        <taxon>Pentapetalae</taxon>
        <taxon>rosids</taxon>
        <taxon>malvids</taxon>
        <taxon>Malvales</taxon>
        <taxon>Malvaceae</taxon>
        <taxon>Malvoideae</taxon>
        <taxon>Gossypium</taxon>
    </lineage>
</organism>
<comment type="subcellular location">
    <subcellularLocation>
        <location evidence="2">Membrane</location>
    </subcellularLocation>
    <subcellularLocation>
        <location evidence="1">Plastid</location>
        <location evidence="1">Chloroplast</location>
    </subcellularLocation>
</comment>
<dbReference type="Gene3D" id="3.90.380.10">
    <property type="entry name" value="Naphthalene 1,2-dioxygenase Alpha Subunit, Chain A, domain 1"/>
    <property type="match status" value="1"/>
</dbReference>
<evidence type="ECO:0000256" key="8">
    <source>
        <dbReference type="ARBA" id="ARBA00022946"/>
    </source>
</evidence>
<evidence type="ECO:0000256" key="15">
    <source>
        <dbReference type="SAM" id="Phobius"/>
    </source>
</evidence>
<dbReference type="Gene3D" id="2.102.10.10">
    <property type="entry name" value="Rieske [2Fe-2S] iron-sulphur domain"/>
    <property type="match status" value="1"/>
</dbReference>
<feature type="region of interest" description="Disordered" evidence="14">
    <location>
        <begin position="226"/>
        <end position="251"/>
    </location>
</feature>
<dbReference type="EMBL" id="JABEZX010000004">
    <property type="protein sequence ID" value="MBA0553129.1"/>
    <property type="molecule type" value="Genomic_DNA"/>
</dbReference>
<feature type="domain" description="Rieske" evidence="16">
    <location>
        <begin position="87"/>
        <end position="174"/>
    </location>
</feature>
<dbReference type="InterPro" id="IPR036922">
    <property type="entry name" value="Rieske_2Fe-2S_sf"/>
</dbReference>
<evidence type="ECO:0000256" key="9">
    <source>
        <dbReference type="ARBA" id="ARBA00022989"/>
    </source>
</evidence>
<reference evidence="17 18" key="1">
    <citation type="journal article" date="2019" name="Genome Biol. Evol.">
        <title>Insights into the evolution of the New World diploid cottons (Gossypium, subgenus Houzingenia) based on genome sequencing.</title>
        <authorList>
            <person name="Grover C.E."/>
            <person name="Arick M.A. 2nd"/>
            <person name="Thrash A."/>
            <person name="Conover J.L."/>
            <person name="Sanders W.S."/>
            <person name="Peterson D.G."/>
            <person name="Frelichowski J.E."/>
            <person name="Scheffler J.A."/>
            <person name="Scheffler B.E."/>
            <person name="Wendel J.F."/>
        </authorList>
    </citation>
    <scope>NUCLEOTIDE SEQUENCE [LARGE SCALE GENOMIC DNA]</scope>
    <source>
        <strain evidence="17">157</strain>
        <tissue evidence="17">Leaf</tissue>
    </source>
</reference>
<evidence type="ECO:0000256" key="3">
    <source>
        <dbReference type="ARBA" id="ARBA00022528"/>
    </source>
</evidence>
<keyword evidence="9 15" id="KW-1133">Transmembrane helix</keyword>
<evidence type="ECO:0000256" key="4">
    <source>
        <dbReference type="ARBA" id="ARBA00022640"/>
    </source>
</evidence>
<dbReference type="GO" id="GO:0016020">
    <property type="term" value="C:membrane"/>
    <property type="evidence" value="ECO:0007669"/>
    <property type="project" value="UniProtKB-SubCell"/>
</dbReference>
<dbReference type="InterPro" id="IPR050584">
    <property type="entry name" value="Cholesterol_7-desaturase"/>
</dbReference>
<dbReference type="InterPro" id="IPR017941">
    <property type="entry name" value="Rieske_2Fe-2S"/>
</dbReference>
<feature type="non-terminal residue" evidence="17">
    <location>
        <position position="1"/>
    </location>
</feature>
<evidence type="ECO:0000256" key="2">
    <source>
        <dbReference type="ARBA" id="ARBA00004370"/>
    </source>
</evidence>
<keyword evidence="10" id="KW-0560">Oxidoreductase</keyword>
<sequence>MDVLKASPTIVYSPYIPTTTRNKTQFSKPIFHNLNLQLPCFTRNGSKSRLFTTLSSSPISTTESIEPPMPEVEAEVGKERFDWYSQWYPVMPVCDLDKRVPHGKKVLGIDLVVWWDKNENEWKVFDDTCPHRLAPLSEGRIDQWGRLQCVYHGWCFGGNGDCKIIPQAPVDGPPDIGMGVYSDSGMSIEYMYIFEDTTRDHIFEFVCWIEWLPVESRDKPSIDTLSTIPQPLRGSSAHDTLKTSPNKESGLPSTVHTFKKACVAVYPSVVQHDIVWVWPNADPQYKDIITKKKPPYIPVLDDPSFSKLMGNRDIPYGYEVLVENLMDPAHVPYAHYGIMRTRTPTVKVDREGGRPLDMKVKKLDINGFLGKQDWGSSNFIAPCIFHAFADVEVDQEHGSATSSEIVKALPPNRRFSLIFMCVPVSPGNSRLIWTFPRNFGVRIEKIVPRWIIHIGLNLIVDSDLYLLHVQERKIMEIGATNWQKACFVPTKSDALVVGFRRWFNKYAGGEIDWKGKYSGALPPSPPREQLMDRYWSHVVNCKSCSTAHKGLKALEVILQIMSVGLIGIVAVTKQNMISMVVKTTMVSMAIVCFAASKWLAHFIYKNFHYHDYNHAF</sequence>
<evidence type="ECO:0000259" key="16">
    <source>
        <dbReference type="PROSITE" id="PS51296"/>
    </source>
</evidence>
<feature type="transmembrane region" description="Helical" evidence="15">
    <location>
        <begin position="553"/>
        <end position="572"/>
    </location>
</feature>
<dbReference type="Proteomes" id="UP000593572">
    <property type="component" value="Unassembled WGS sequence"/>
</dbReference>